<gene>
    <name evidence="3" type="ORF">S01H1_15916</name>
</gene>
<dbReference type="PRINTS" id="PR00922">
    <property type="entry name" value="DADACBPTASE3"/>
</dbReference>
<dbReference type="Pfam" id="PF02113">
    <property type="entry name" value="Peptidase_S13"/>
    <property type="match status" value="1"/>
</dbReference>
<evidence type="ECO:0000313" key="3">
    <source>
        <dbReference type="EMBL" id="GAF77324.1"/>
    </source>
</evidence>
<protein>
    <recommendedName>
        <fullName evidence="4">D-alanyl-D-alanine carboxypeptidase/D-alanyl-D-alanine-endopeptidase</fullName>
    </recommendedName>
</protein>
<dbReference type="NCBIfam" id="TIGR00666">
    <property type="entry name" value="PBP4"/>
    <property type="match status" value="1"/>
</dbReference>
<organism evidence="3">
    <name type="scientific">marine sediment metagenome</name>
    <dbReference type="NCBI Taxonomy" id="412755"/>
    <lineage>
        <taxon>unclassified sequences</taxon>
        <taxon>metagenomes</taxon>
        <taxon>ecological metagenomes</taxon>
    </lineage>
</organism>
<evidence type="ECO:0000256" key="2">
    <source>
        <dbReference type="ARBA" id="ARBA00022801"/>
    </source>
</evidence>
<accession>X0S8H6</accession>
<dbReference type="EMBL" id="BARS01008337">
    <property type="protein sequence ID" value="GAF77324.1"/>
    <property type="molecule type" value="Genomic_DNA"/>
</dbReference>
<dbReference type="Gene3D" id="3.50.80.20">
    <property type="entry name" value="D-Ala-D-Ala carboxypeptidase C, peptidase S13"/>
    <property type="match status" value="1"/>
</dbReference>
<name>X0S8H6_9ZZZZ</name>
<dbReference type="GO" id="GO:0000270">
    <property type="term" value="P:peptidoglycan metabolic process"/>
    <property type="evidence" value="ECO:0007669"/>
    <property type="project" value="TreeGrafter"/>
</dbReference>
<evidence type="ECO:0008006" key="4">
    <source>
        <dbReference type="Google" id="ProtNLM"/>
    </source>
</evidence>
<dbReference type="GO" id="GO:0006508">
    <property type="term" value="P:proteolysis"/>
    <property type="evidence" value="ECO:0007669"/>
    <property type="project" value="InterPro"/>
</dbReference>
<keyword evidence="2" id="KW-0378">Hydrolase</keyword>
<dbReference type="PANTHER" id="PTHR30023:SF0">
    <property type="entry name" value="PENICILLIN-SENSITIVE CARBOXYPEPTIDASE A"/>
    <property type="match status" value="1"/>
</dbReference>
<sequence length="373" mass="40315">NCSFVPASNMKLVTGAAALLLLGADYRFRTEVYAADFDAKSGAAKALFIQGFGDPSRSERFYETNGAAADALAAELVAHGLRRVDGDLILDDTFFQAKDTMPADWMKEDLKYCYAPRMGSLSVAGNCLKVKITGAARGKKAVVETDPPVDTERFVNHTVTNRSKRGRVSATLKDNGTLVVSGSVRSGRSVSKEYPLRVPALFYGNVLSGALRRLGVPVKGRILLYRKTKTNLESFTRFTTLNSPPLADILAAMQKHSDNFIAEQIVRTVGGGRNGGTTEAGTALISKTMHRSDLAASWFLRVFDGSGLSRSNRLTPDVLINLLSWLYHSNYRDLVLATLATPGGEGTMEKRLVGTPAQGRLWAKTGALRGVCS</sequence>
<dbReference type="PANTHER" id="PTHR30023">
    <property type="entry name" value="D-ALANYL-D-ALANINE CARBOXYPEPTIDASE"/>
    <property type="match status" value="1"/>
</dbReference>
<proteinExistence type="inferred from homology"/>
<feature type="non-terminal residue" evidence="3">
    <location>
        <position position="373"/>
    </location>
</feature>
<dbReference type="SUPFAM" id="SSF56601">
    <property type="entry name" value="beta-lactamase/transpeptidase-like"/>
    <property type="match status" value="1"/>
</dbReference>
<comment type="similarity">
    <text evidence="1">Belongs to the peptidase S13 family.</text>
</comment>
<dbReference type="AlphaFoldDB" id="X0S8H6"/>
<reference evidence="3" key="1">
    <citation type="journal article" date="2014" name="Front. Microbiol.">
        <title>High frequency of phylogenetically diverse reductive dehalogenase-homologous genes in deep subseafloor sedimentary metagenomes.</title>
        <authorList>
            <person name="Kawai M."/>
            <person name="Futagami T."/>
            <person name="Toyoda A."/>
            <person name="Takaki Y."/>
            <person name="Nishi S."/>
            <person name="Hori S."/>
            <person name="Arai W."/>
            <person name="Tsubouchi T."/>
            <person name="Morono Y."/>
            <person name="Uchiyama I."/>
            <person name="Ito T."/>
            <person name="Fujiyama A."/>
            <person name="Inagaki F."/>
            <person name="Takami H."/>
        </authorList>
    </citation>
    <scope>NUCLEOTIDE SEQUENCE</scope>
    <source>
        <strain evidence="3">Expedition CK06-06</strain>
    </source>
</reference>
<dbReference type="InterPro" id="IPR000667">
    <property type="entry name" value="Peptidase_S13"/>
</dbReference>
<dbReference type="InterPro" id="IPR012338">
    <property type="entry name" value="Beta-lactam/transpept-like"/>
</dbReference>
<dbReference type="Gene3D" id="3.40.710.10">
    <property type="entry name" value="DD-peptidase/beta-lactamase superfamily"/>
    <property type="match status" value="1"/>
</dbReference>
<feature type="non-terminal residue" evidence="3">
    <location>
        <position position="1"/>
    </location>
</feature>
<evidence type="ECO:0000256" key="1">
    <source>
        <dbReference type="ARBA" id="ARBA00006096"/>
    </source>
</evidence>
<dbReference type="GO" id="GO:0004185">
    <property type="term" value="F:serine-type carboxypeptidase activity"/>
    <property type="evidence" value="ECO:0007669"/>
    <property type="project" value="InterPro"/>
</dbReference>
<comment type="caution">
    <text evidence="3">The sequence shown here is derived from an EMBL/GenBank/DDBJ whole genome shotgun (WGS) entry which is preliminary data.</text>
</comment>